<dbReference type="Proteomes" id="UP000810292">
    <property type="component" value="Unassembled WGS sequence"/>
</dbReference>
<name>A0A9D9I9F7_9SPIO</name>
<dbReference type="InterPro" id="IPR036291">
    <property type="entry name" value="NAD(P)-bd_dom_sf"/>
</dbReference>
<dbReference type="SUPFAM" id="SSF51735">
    <property type="entry name" value="NAD(P)-binding Rossmann-fold domains"/>
    <property type="match status" value="1"/>
</dbReference>
<proteinExistence type="predicted"/>
<sequence>MENRESGMNYAPEGKPCPVVGPGEFRVGVIGLDHGHIYGMNKGLREAGADICKVYDPDSAKAEEFVKQFPECEIVSSADAIYSDPTIRLISCASVASDRAAVGMKALDSGKDFFSDKPPFVRQEQVDEARKKVKETGRRWFVYYSERLHVEAAVYAERLIKEKAIGDVVEIRGWGPHRIGLSPRPDWFYEKEKYGGILTDIGSHQLEQMLTYAQAEDARLISSRVGNLRHKEHPELEDFGDATFVTDNGIPCYVNVDWFTPDGLGTWGDGRIIVIGTKGYIELRKYIDVASENTPDHVILVDDKAEHHYKVNGKIGFPFFGAMILDCINGTENAIGQEHVFRAIELAIEAEEKAIRI</sequence>
<reference evidence="4" key="1">
    <citation type="submission" date="2020-10" db="EMBL/GenBank/DDBJ databases">
        <authorList>
            <person name="Gilroy R."/>
        </authorList>
    </citation>
    <scope>NUCLEOTIDE SEQUENCE</scope>
    <source>
        <strain evidence="4">14700</strain>
    </source>
</reference>
<reference evidence="4" key="2">
    <citation type="journal article" date="2021" name="PeerJ">
        <title>Extensive microbial diversity within the chicken gut microbiome revealed by metagenomics and culture.</title>
        <authorList>
            <person name="Gilroy R."/>
            <person name="Ravi A."/>
            <person name="Getino M."/>
            <person name="Pursley I."/>
            <person name="Horton D.L."/>
            <person name="Alikhan N.F."/>
            <person name="Baker D."/>
            <person name="Gharbi K."/>
            <person name="Hall N."/>
            <person name="Watson M."/>
            <person name="Adriaenssens E.M."/>
            <person name="Foster-Nyarko E."/>
            <person name="Jarju S."/>
            <person name="Secka A."/>
            <person name="Antonio M."/>
            <person name="Oren A."/>
            <person name="Chaudhuri R.R."/>
            <person name="La Ragione R."/>
            <person name="Hildebrand F."/>
            <person name="Pallen M.J."/>
        </authorList>
    </citation>
    <scope>NUCLEOTIDE SEQUENCE</scope>
    <source>
        <strain evidence="4">14700</strain>
    </source>
</reference>
<keyword evidence="1" id="KW-0560">Oxidoreductase</keyword>
<evidence type="ECO:0000313" key="5">
    <source>
        <dbReference type="Proteomes" id="UP000810292"/>
    </source>
</evidence>
<organism evidence="4 5">
    <name type="scientific">Candidatus Ornithospirochaeta stercoravium</name>
    <dbReference type="NCBI Taxonomy" id="2840897"/>
    <lineage>
        <taxon>Bacteria</taxon>
        <taxon>Pseudomonadati</taxon>
        <taxon>Spirochaetota</taxon>
        <taxon>Spirochaetia</taxon>
        <taxon>Spirochaetales</taxon>
        <taxon>Spirochaetaceae</taxon>
        <taxon>Spirochaetaceae incertae sedis</taxon>
        <taxon>Candidatus Ornithospirochaeta</taxon>
    </lineage>
</organism>
<dbReference type="PANTHER" id="PTHR43818">
    <property type="entry name" value="BCDNA.GH03377"/>
    <property type="match status" value="1"/>
</dbReference>
<gene>
    <name evidence="4" type="ORF">IAA72_00445</name>
</gene>
<dbReference type="AlphaFoldDB" id="A0A9D9I9F7"/>
<dbReference type="Pfam" id="PF22725">
    <property type="entry name" value="GFO_IDH_MocA_C3"/>
    <property type="match status" value="1"/>
</dbReference>
<evidence type="ECO:0000259" key="3">
    <source>
        <dbReference type="Pfam" id="PF22725"/>
    </source>
</evidence>
<evidence type="ECO:0000256" key="1">
    <source>
        <dbReference type="ARBA" id="ARBA00023002"/>
    </source>
</evidence>
<dbReference type="SUPFAM" id="SSF55347">
    <property type="entry name" value="Glyceraldehyde-3-phosphate dehydrogenase-like, C-terminal domain"/>
    <property type="match status" value="1"/>
</dbReference>
<evidence type="ECO:0000313" key="4">
    <source>
        <dbReference type="EMBL" id="MBO8468237.1"/>
    </source>
</evidence>
<dbReference type="InterPro" id="IPR055170">
    <property type="entry name" value="GFO_IDH_MocA-like_dom"/>
</dbReference>
<protein>
    <submittedName>
        <fullName evidence="4">Gfo/Idh/MocA family oxidoreductase</fullName>
    </submittedName>
</protein>
<dbReference type="Gene3D" id="3.30.360.10">
    <property type="entry name" value="Dihydrodipicolinate Reductase, domain 2"/>
    <property type="match status" value="1"/>
</dbReference>
<accession>A0A9D9I9F7</accession>
<feature type="domain" description="Gfo/Idh/MocA-like oxidoreductase N-terminal" evidence="2">
    <location>
        <begin position="25"/>
        <end position="144"/>
    </location>
</feature>
<dbReference type="Pfam" id="PF01408">
    <property type="entry name" value="GFO_IDH_MocA"/>
    <property type="match status" value="1"/>
</dbReference>
<dbReference type="PANTHER" id="PTHR43818:SF11">
    <property type="entry name" value="BCDNA.GH03377"/>
    <property type="match status" value="1"/>
</dbReference>
<feature type="domain" description="GFO/IDH/MocA-like oxidoreductase" evidence="3">
    <location>
        <begin position="156"/>
        <end position="282"/>
    </location>
</feature>
<dbReference type="InterPro" id="IPR050463">
    <property type="entry name" value="Gfo/Idh/MocA_oxidrdct_glycsds"/>
</dbReference>
<comment type="caution">
    <text evidence="4">The sequence shown here is derived from an EMBL/GenBank/DDBJ whole genome shotgun (WGS) entry which is preliminary data.</text>
</comment>
<dbReference type="GO" id="GO:0016491">
    <property type="term" value="F:oxidoreductase activity"/>
    <property type="evidence" value="ECO:0007669"/>
    <property type="project" value="UniProtKB-KW"/>
</dbReference>
<dbReference type="GO" id="GO:0000166">
    <property type="term" value="F:nucleotide binding"/>
    <property type="evidence" value="ECO:0007669"/>
    <property type="project" value="InterPro"/>
</dbReference>
<dbReference type="InterPro" id="IPR000683">
    <property type="entry name" value="Gfo/Idh/MocA-like_OxRdtase_N"/>
</dbReference>
<evidence type="ECO:0000259" key="2">
    <source>
        <dbReference type="Pfam" id="PF01408"/>
    </source>
</evidence>
<dbReference type="EMBL" id="JADIMF010000006">
    <property type="protein sequence ID" value="MBO8468237.1"/>
    <property type="molecule type" value="Genomic_DNA"/>
</dbReference>
<dbReference type="Gene3D" id="3.40.50.720">
    <property type="entry name" value="NAD(P)-binding Rossmann-like Domain"/>
    <property type="match status" value="1"/>
</dbReference>